<dbReference type="Gene3D" id="2.40.100.10">
    <property type="entry name" value="Cyclophilin-like"/>
    <property type="match status" value="1"/>
</dbReference>
<reference evidence="6" key="1">
    <citation type="journal article" date="2019" name="Int. J. Syst. Evol. Microbiol.">
        <title>The Global Catalogue of Microorganisms (GCM) 10K type strain sequencing project: providing services to taxonomists for standard genome sequencing and annotation.</title>
        <authorList>
            <consortium name="The Broad Institute Genomics Platform"/>
            <consortium name="The Broad Institute Genome Sequencing Center for Infectious Disease"/>
            <person name="Wu L."/>
            <person name="Ma J."/>
        </authorList>
    </citation>
    <scope>NUCLEOTIDE SEQUENCE [LARGE SCALE GENOMIC DNA]</scope>
    <source>
        <strain evidence="6">JCM 16021</strain>
    </source>
</reference>
<dbReference type="EMBL" id="BAAAQQ010000002">
    <property type="protein sequence ID" value="GAA2114903.1"/>
    <property type="molecule type" value="Genomic_DNA"/>
</dbReference>
<evidence type="ECO:0000259" key="4">
    <source>
        <dbReference type="SMART" id="SM00796"/>
    </source>
</evidence>
<dbReference type="PANTHER" id="PTHR34698">
    <property type="entry name" value="5-OXOPROLINASE SUBUNIT B"/>
    <property type="match status" value="1"/>
</dbReference>
<evidence type="ECO:0000256" key="1">
    <source>
        <dbReference type="ARBA" id="ARBA00022741"/>
    </source>
</evidence>
<dbReference type="Pfam" id="PF02682">
    <property type="entry name" value="CT_C_D"/>
    <property type="match status" value="1"/>
</dbReference>
<evidence type="ECO:0000313" key="6">
    <source>
        <dbReference type="Proteomes" id="UP001500575"/>
    </source>
</evidence>
<dbReference type="RefSeq" id="WP_344301893.1">
    <property type="nucleotide sequence ID" value="NZ_BAAAQQ010000002.1"/>
</dbReference>
<keyword evidence="1" id="KW-0547">Nucleotide-binding</keyword>
<feature type="domain" description="Carboxyltransferase" evidence="4">
    <location>
        <begin position="7"/>
        <end position="209"/>
    </location>
</feature>
<evidence type="ECO:0000313" key="5">
    <source>
        <dbReference type="EMBL" id="GAA2114903.1"/>
    </source>
</evidence>
<gene>
    <name evidence="5" type="ORF">GCM10009843_03710</name>
</gene>
<evidence type="ECO:0000256" key="2">
    <source>
        <dbReference type="ARBA" id="ARBA00022801"/>
    </source>
</evidence>
<dbReference type="InterPro" id="IPR029000">
    <property type="entry name" value="Cyclophilin-like_dom_sf"/>
</dbReference>
<organism evidence="5 6">
    <name type="scientific">Nocardioides bigeumensis</name>
    <dbReference type="NCBI Taxonomy" id="433657"/>
    <lineage>
        <taxon>Bacteria</taxon>
        <taxon>Bacillati</taxon>
        <taxon>Actinomycetota</taxon>
        <taxon>Actinomycetes</taxon>
        <taxon>Propionibacteriales</taxon>
        <taxon>Nocardioidaceae</taxon>
        <taxon>Nocardioides</taxon>
    </lineage>
</organism>
<dbReference type="SMART" id="SM00796">
    <property type="entry name" value="AHS1"/>
    <property type="match status" value="1"/>
</dbReference>
<accession>A0ABP5JGH2</accession>
<keyword evidence="2" id="KW-0378">Hydrolase</keyword>
<protein>
    <recommendedName>
        <fullName evidence="4">Carboxyltransferase domain-containing protein</fullName>
    </recommendedName>
</protein>
<keyword evidence="6" id="KW-1185">Reference proteome</keyword>
<proteinExistence type="predicted"/>
<dbReference type="Proteomes" id="UP001500575">
    <property type="component" value="Unassembled WGS sequence"/>
</dbReference>
<keyword evidence="3" id="KW-0067">ATP-binding</keyword>
<evidence type="ECO:0000256" key="3">
    <source>
        <dbReference type="ARBA" id="ARBA00022840"/>
    </source>
</evidence>
<dbReference type="PANTHER" id="PTHR34698:SF2">
    <property type="entry name" value="5-OXOPROLINASE SUBUNIT B"/>
    <property type="match status" value="1"/>
</dbReference>
<dbReference type="InterPro" id="IPR010016">
    <property type="entry name" value="PxpB"/>
</dbReference>
<dbReference type="SUPFAM" id="SSF160467">
    <property type="entry name" value="PH0987 N-terminal domain-like"/>
    <property type="match status" value="1"/>
</dbReference>
<name>A0ABP5JGH2_9ACTN</name>
<comment type="caution">
    <text evidence="5">The sequence shown here is derived from an EMBL/GenBank/DDBJ whole genome shotgun (WGS) entry which is preliminary data.</text>
</comment>
<dbReference type="Gene3D" id="3.30.1360.40">
    <property type="match status" value="1"/>
</dbReference>
<dbReference type="SUPFAM" id="SSF50891">
    <property type="entry name" value="Cyclophilin-like"/>
    <property type="match status" value="1"/>
</dbReference>
<sequence>MASPVRLVCREYGDAGLLVDVLADDPEVRWAATRDLGRALREVSATEVPGVVDVVASFVNVFVQFDPLSTDHEAMRAAVDALSSRPSEVVEPRELEIAVSYGGDDGPDLAGVAAALDLTPAEVVELHSSTPWTVRFVGSPLGAPLMDGPAIPASVPRLANPRVRMEPGSVGMSGVQSIIYNAASPGGWQIIGRTRQPLFDVHTPPHVPYRAGDRLRFVPTDPA</sequence>
<dbReference type="InterPro" id="IPR003833">
    <property type="entry name" value="CT_C_D"/>
</dbReference>